<dbReference type="UniPathway" id="UPA00261">
    <property type="reaction ID" value="UER00373"/>
</dbReference>
<evidence type="ECO:0000259" key="10">
    <source>
        <dbReference type="Pfam" id="PF14850"/>
    </source>
</evidence>
<dbReference type="PANTHER" id="PTHR42862:SF1">
    <property type="entry name" value="DELTA-1-PYRROLINE-5-CARBOXYLATE DEHYDROGENASE 2, ISOFORM A-RELATED"/>
    <property type="match status" value="1"/>
</dbReference>
<evidence type="ECO:0000256" key="1">
    <source>
        <dbReference type="ARBA" id="ARBA00004786"/>
    </source>
</evidence>
<evidence type="ECO:0000256" key="2">
    <source>
        <dbReference type="ARBA" id="ARBA00012884"/>
    </source>
</evidence>
<dbReference type="EC" id="1.2.1.88" evidence="2"/>
<reference evidence="11 12" key="1">
    <citation type="submission" date="2020-07" db="EMBL/GenBank/DDBJ databases">
        <title>Huge and variable diversity of episymbiotic CPR bacteria and DPANN archaea in groundwater ecosystems.</title>
        <authorList>
            <person name="He C.Y."/>
            <person name="Keren R."/>
            <person name="Whittaker M."/>
            <person name="Farag I.F."/>
            <person name="Doudna J."/>
            <person name="Cate J.H.D."/>
            <person name="Banfield J.F."/>
        </authorList>
    </citation>
    <scope>NUCLEOTIDE SEQUENCE [LARGE SCALE GENOMIC DNA]</scope>
    <source>
        <strain evidence="11">NC_groundwater_70_Ag_B-0.1um_54_66</strain>
    </source>
</reference>
<feature type="region of interest" description="Disordered" evidence="7">
    <location>
        <begin position="487"/>
        <end position="509"/>
    </location>
</feature>
<protein>
    <recommendedName>
        <fullName evidence="2">L-glutamate gamma-semialdehyde dehydrogenase</fullName>
        <ecNumber evidence="2">1.2.1.88</ecNumber>
    </recommendedName>
</protein>
<dbReference type="NCBIfam" id="TIGR01238">
    <property type="entry name" value="D1pyr5carbox3"/>
    <property type="match status" value="1"/>
</dbReference>
<dbReference type="FunFam" id="3.40.309.10:FF:000005">
    <property type="entry name" value="1-pyrroline-5-carboxylate dehydrogenase 1"/>
    <property type="match status" value="1"/>
</dbReference>
<dbReference type="InterPro" id="IPR029041">
    <property type="entry name" value="FAD-linked_oxidoreductase-like"/>
</dbReference>
<evidence type="ECO:0000256" key="3">
    <source>
        <dbReference type="ARBA" id="ARBA00023002"/>
    </source>
</evidence>
<evidence type="ECO:0000256" key="4">
    <source>
        <dbReference type="ARBA" id="ARBA00023027"/>
    </source>
</evidence>
<name>A0A7T5R2G4_9BACT</name>
<dbReference type="InterPro" id="IPR002872">
    <property type="entry name" value="Proline_DH_dom"/>
</dbReference>
<evidence type="ECO:0000313" key="11">
    <source>
        <dbReference type="EMBL" id="QQG36221.1"/>
    </source>
</evidence>
<keyword evidence="4" id="KW-0520">NAD</keyword>
<feature type="domain" description="Proline dehydrogenase PutA" evidence="10">
    <location>
        <begin position="58"/>
        <end position="157"/>
    </location>
</feature>
<gene>
    <name evidence="11" type="primary">putA</name>
    <name evidence="11" type="ORF">HYS17_00045</name>
</gene>
<organism evidence="11 12">
    <name type="scientific">Micavibrio aeruginosavorus</name>
    <dbReference type="NCBI Taxonomy" id="349221"/>
    <lineage>
        <taxon>Bacteria</taxon>
        <taxon>Pseudomonadati</taxon>
        <taxon>Bdellovibrionota</taxon>
        <taxon>Bdellovibrionia</taxon>
        <taxon>Bdellovibrionales</taxon>
        <taxon>Pseudobdellovibrionaceae</taxon>
        <taxon>Micavibrio</taxon>
    </lineage>
</organism>
<dbReference type="Pfam" id="PF00171">
    <property type="entry name" value="Aldedh"/>
    <property type="match status" value="1"/>
</dbReference>
<dbReference type="AlphaFoldDB" id="A0A7T5R2G4"/>
<dbReference type="PIRSF" id="PIRSF000197">
    <property type="entry name" value="Bifunct_PutA"/>
    <property type="match status" value="1"/>
</dbReference>
<accession>A0A7T5R2G4</accession>
<dbReference type="GO" id="GO:0009898">
    <property type="term" value="C:cytoplasmic side of plasma membrane"/>
    <property type="evidence" value="ECO:0007669"/>
    <property type="project" value="TreeGrafter"/>
</dbReference>
<evidence type="ECO:0000259" key="9">
    <source>
        <dbReference type="Pfam" id="PF01619"/>
    </source>
</evidence>
<dbReference type="InterPro" id="IPR016161">
    <property type="entry name" value="Ald_DH/histidinol_DH"/>
</dbReference>
<comment type="catalytic activity">
    <reaction evidence="5">
        <text>L-glutamate 5-semialdehyde + NAD(+) + H2O = L-glutamate + NADH + 2 H(+)</text>
        <dbReference type="Rhea" id="RHEA:30235"/>
        <dbReference type="ChEBI" id="CHEBI:15377"/>
        <dbReference type="ChEBI" id="CHEBI:15378"/>
        <dbReference type="ChEBI" id="CHEBI:29985"/>
        <dbReference type="ChEBI" id="CHEBI:57540"/>
        <dbReference type="ChEBI" id="CHEBI:57945"/>
        <dbReference type="ChEBI" id="CHEBI:58066"/>
        <dbReference type="EC" id="1.2.1.88"/>
    </reaction>
</comment>
<sequence length="989" mass="107300">MQAMPQNLSALLYADEAACVDALLKDLPWDAARSQRVHASAKSIVERVRAGKRKMGELESFLREYGLDTEEGLALMTLAEALLRIPDAATAHALIRDKMKAADWLAAQGDTKDLMMKAAGIGLSLTRKTLDSALSRLGEPVIRKAIVEALKMLGKQFVLGRTINEAIKNAAAYEKKGYRLSYDMLGEGARTAEDAERYFQSYVDALKAVGNHTHQGMKSGISVKLSALHPRYSAAQADRCLPVMTERLRDLAILAANYDVPMTVDAEEVDRLEISLQIIETVARAPQMKGWEGFGLAVQAYQKRCPVVIDRVITMAESANRRLQVRLVKGAYWDAEVKRAQVMGLSDYPVFTRKSNTDLSYIANARKLLERRDVLYPMLATHNAHSVAAVMELAGNNRGGFEFQRLHGMGESLHDLVLNDGMAGVSVYAPCGSHEDLLPYLVRRLLENGANSNFVNQMLDEKVHSDVVVSDPVLAAQNHTLKRHKNIPLPANIYGPGRRNSKGTDLSDDSTRRPLLAKIAAFDINLVKTETQDIDRAFEKAKAGYAAWSKTPANDRARVLEASADLMEEHTAELIALCTKEAGKTLDDGIAEVREAVDFCRYYAQRGRTDFDEAGERLPGPTGESNVMTLHGRGTFVCISPWNFPLAIFIGQIAAALMAGNAVIAKPAEQTPKIAAYAVTLMRKAGLPENVLLPVQGDGKTGATLVAHPGVAGVAFTGSTEVARLINRALAAKDGPIVPLIAETGGQNAMIIDSSALPEQIVDDVLTSAFGSAGQRCSALRVLFLQEDVADKIIHMLKGAMAERRVGNPLDYSTDIGPVIDGEALAMLNAHRQKLDRTGTLIAACPMDSSLSAHGHYFAPVAYEIKSIKDLEREVFGPVLHVIRYKAGELDQIIHDINATGYGLTFGLHTRIGSTIRRVTESMDVGNAYVNRTMIGAVVGVQPFGGQGLSGTGPKAGGPHYLYRFATEKVVSVDTTRQGGNATLVSLKE</sequence>
<feature type="domain" description="Aldehyde dehydrogenase" evidence="8">
    <location>
        <begin position="529"/>
        <end position="971"/>
    </location>
</feature>
<feature type="active site" evidence="6">
    <location>
        <position position="743"/>
    </location>
</feature>
<dbReference type="SUPFAM" id="SSF81935">
    <property type="entry name" value="N-terminal domain of bifunctional PutA protein"/>
    <property type="match status" value="1"/>
</dbReference>
<dbReference type="InterPro" id="IPR024082">
    <property type="entry name" value="PRODH_PutA_dom_II"/>
</dbReference>
<dbReference type="InterPro" id="IPR016163">
    <property type="entry name" value="Ald_DH_C"/>
</dbReference>
<dbReference type="Proteomes" id="UP000595362">
    <property type="component" value="Chromosome"/>
</dbReference>
<evidence type="ECO:0000256" key="7">
    <source>
        <dbReference type="SAM" id="MobiDB-lite"/>
    </source>
</evidence>
<evidence type="ECO:0000256" key="6">
    <source>
        <dbReference type="PIRSR" id="PIRSR000197-1"/>
    </source>
</evidence>
<dbReference type="Gene3D" id="3.40.605.10">
    <property type="entry name" value="Aldehyde Dehydrogenase, Chain A, domain 1"/>
    <property type="match status" value="1"/>
</dbReference>
<dbReference type="GO" id="GO:0004657">
    <property type="term" value="F:proline dehydrogenase activity"/>
    <property type="evidence" value="ECO:0007669"/>
    <property type="project" value="InterPro"/>
</dbReference>
<dbReference type="SUPFAM" id="SSF51730">
    <property type="entry name" value="FAD-linked oxidoreductase"/>
    <property type="match status" value="1"/>
</dbReference>
<dbReference type="InterPro" id="IPR050485">
    <property type="entry name" value="Proline_metab_enzyme"/>
</dbReference>
<dbReference type="InterPro" id="IPR016160">
    <property type="entry name" value="Ald_DH_CS_CYS"/>
</dbReference>
<evidence type="ECO:0000256" key="5">
    <source>
        <dbReference type="ARBA" id="ARBA00048142"/>
    </source>
</evidence>
<proteinExistence type="predicted"/>
<dbReference type="Gene3D" id="3.20.20.220">
    <property type="match status" value="2"/>
</dbReference>
<dbReference type="CDD" id="cd07125">
    <property type="entry name" value="ALDH_PutA-P5CDH"/>
    <property type="match status" value="1"/>
</dbReference>
<keyword evidence="3 11" id="KW-0560">Oxidoreductase</keyword>
<evidence type="ECO:0000313" key="12">
    <source>
        <dbReference type="Proteomes" id="UP000595362"/>
    </source>
</evidence>
<dbReference type="Pfam" id="PF01619">
    <property type="entry name" value="Pro_dh"/>
    <property type="match status" value="1"/>
</dbReference>
<comment type="pathway">
    <text evidence="1">Amino-acid degradation; L-proline degradation into L-glutamate; L-glutamate from L-proline: step 2/2.</text>
</comment>
<dbReference type="GO" id="GO:0003842">
    <property type="term" value="F:L-glutamate gamma-semialdehyde dehydrogenase activity"/>
    <property type="evidence" value="ECO:0007669"/>
    <property type="project" value="UniProtKB-EC"/>
</dbReference>
<dbReference type="InterPro" id="IPR015590">
    <property type="entry name" value="Aldehyde_DH_dom"/>
</dbReference>
<dbReference type="InterPro" id="IPR005933">
    <property type="entry name" value="PutA_C"/>
</dbReference>
<dbReference type="PROSITE" id="PS00070">
    <property type="entry name" value="ALDEHYDE_DEHYDR_CYS"/>
    <property type="match status" value="1"/>
</dbReference>
<dbReference type="GO" id="GO:0003700">
    <property type="term" value="F:DNA-binding transcription factor activity"/>
    <property type="evidence" value="ECO:0007669"/>
    <property type="project" value="InterPro"/>
</dbReference>
<dbReference type="SUPFAM" id="SSF53720">
    <property type="entry name" value="ALDH-like"/>
    <property type="match status" value="1"/>
</dbReference>
<dbReference type="Pfam" id="PF14850">
    <property type="entry name" value="Pro_dh-DNA_bdg"/>
    <property type="match status" value="1"/>
</dbReference>
<dbReference type="GO" id="GO:0010133">
    <property type="term" value="P:L-proline catabolic process to L-glutamate"/>
    <property type="evidence" value="ECO:0007669"/>
    <property type="project" value="UniProtKB-UniPathway"/>
</dbReference>
<feature type="active site" evidence="6">
    <location>
        <position position="777"/>
    </location>
</feature>
<dbReference type="InterPro" id="IPR025703">
    <property type="entry name" value="Bifunct_PutA"/>
</dbReference>
<feature type="domain" description="Proline dehydrogenase" evidence="9">
    <location>
        <begin position="166"/>
        <end position="457"/>
    </location>
</feature>
<dbReference type="NCBIfam" id="NF008869">
    <property type="entry name" value="PRK11904.1"/>
    <property type="match status" value="1"/>
</dbReference>
<dbReference type="PANTHER" id="PTHR42862">
    <property type="entry name" value="DELTA-1-PYRROLINE-5-CARBOXYLATE DEHYDROGENASE 1, ISOFORM A-RELATED"/>
    <property type="match status" value="1"/>
</dbReference>
<dbReference type="EMBL" id="CP066681">
    <property type="protein sequence ID" value="QQG36221.1"/>
    <property type="molecule type" value="Genomic_DNA"/>
</dbReference>
<evidence type="ECO:0000259" key="8">
    <source>
        <dbReference type="Pfam" id="PF00171"/>
    </source>
</evidence>
<dbReference type="InterPro" id="IPR024089">
    <property type="entry name" value="PRODH_PutA_dom_I/II"/>
</dbReference>
<dbReference type="InterPro" id="IPR016162">
    <property type="entry name" value="Ald_DH_N"/>
</dbReference>
<dbReference type="Gene3D" id="3.40.309.10">
    <property type="entry name" value="Aldehyde Dehydrogenase, Chain A, domain 2"/>
    <property type="match status" value="1"/>
</dbReference>